<dbReference type="Pfam" id="PF05970">
    <property type="entry name" value="PIF1"/>
    <property type="match status" value="1"/>
</dbReference>
<dbReference type="RefSeq" id="WP_154570562.1">
    <property type="nucleotide sequence ID" value="NZ_VWSJ01000009.1"/>
</dbReference>
<name>A0A6L5WJU2_9BACT</name>
<keyword evidence="3" id="KW-1185">Reference proteome</keyword>
<dbReference type="GO" id="GO:0006281">
    <property type="term" value="P:DNA repair"/>
    <property type="evidence" value="ECO:0007669"/>
    <property type="project" value="InterPro"/>
</dbReference>
<gene>
    <name evidence="2" type="ORF">F1B92_03655</name>
</gene>
<evidence type="ECO:0000259" key="1">
    <source>
        <dbReference type="Pfam" id="PF05970"/>
    </source>
</evidence>
<dbReference type="AlphaFoldDB" id="A0A6L5WJU2"/>
<dbReference type="Proteomes" id="UP000476338">
    <property type="component" value="Unassembled WGS sequence"/>
</dbReference>
<sequence>MKKLIEILETSNLFLTGGGGVGKSYATKEIIEHYRNFNKGVICLGSTGISAVNIGGVTLHSFLCLGICKNFDELKEYDRSRTIKEKLKKLNEILRMTDLIIIDEISMISCDVFELVYYRLSSLNYNGRIMVVGDFYQLPPITKKDNQNSNLFYKKYAFSSFAWDNFKFTNVEFKKSKRTKDLKFYYFLNKIRTQDINSSVYKYFSKFIKTKLMPDFEKTVLFGRNKEADDLNKTMLSKINSKLEKYYGHYEFFDPEIEENDHKISKWLSNLNVLNIFEFKIGAKVIFTINKYKNANNLNSFFNGEQGEIIDIEKENDEIIYIKIKKLNEDIIKVEPQAYDFGEFITHENELKYKIIASFYQFPLRLAYGITIHKSQSMSIENLSCDLNNIFADGQLYVALSRAIDPKKFEIIYNRKENFYSYLNKVIKANQEVREFYNNQTFIYLD</sequence>
<feature type="domain" description="DNA helicase Pif1-like DEAD-box helicase" evidence="1">
    <location>
        <begin position="9"/>
        <end position="180"/>
    </location>
</feature>
<evidence type="ECO:0000313" key="3">
    <source>
        <dbReference type="Proteomes" id="UP000476338"/>
    </source>
</evidence>
<reference evidence="2 3" key="1">
    <citation type="submission" date="2019-09" db="EMBL/GenBank/DDBJ databases">
        <authorList>
            <person name="Silva M."/>
            <person name="Pereira G."/>
            <person name="Lopes-Da-Costa L."/>
            <person name="Silva E."/>
        </authorList>
    </citation>
    <scope>NUCLEOTIDE SEQUENCE [LARGE SCALE GENOMIC DNA]</scope>
    <source>
        <strain evidence="2 3">FMV-PI01</strain>
    </source>
</reference>
<reference evidence="2 3" key="2">
    <citation type="submission" date="2020-03" db="EMBL/GenBank/DDBJ databases">
        <title>Campylobacter portucalensis sp. nov., a new species of Campylobacter isolated from the reproductive tract of bulls.</title>
        <authorList>
            <person name="Silva M.F."/>
            <person name="Pereira G."/>
            <person name="Carneiro C."/>
            <person name="Hemphill A."/>
            <person name="Mateus L."/>
            <person name="Lopes-Da-Costa L."/>
            <person name="Silva E."/>
        </authorList>
    </citation>
    <scope>NUCLEOTIDE SEQUENCE [LARGE SCALE GENOMIC DNA]</scope>
    <source>
        <strain evidence="2 3">FMV-PI01</strain>
    </source>
</reference>
<dbReference type="Gene3D" id="3.40.50.300">
    <property type="entry name" value="P-loop containing nucleotide triphosphate hydrolases"/>
    <property type="match status" value="2"/>
</dbReference>
<dbReference type="EMBL" id="VWSJ01000009">
    <property type="protein sequence ID" value="MSN96295.1"/>
    <property type="molecule type" value="Genomic_DNA"/>
</dbReference>
<dbReference type="Gene3D" id="2.30.30.940">
    <property type="match status" value="1"/>
</dbReference>
<dbReference type="GO" id="GO:0000723">
    <property type="term" value="P:telomere maintenance"/>
    <property type="evidence" value="ECO:0007669"/>
    <property type="project" value="InterPro"/>
</dbReference>
<dbReference type="InterPro" id="IPR010285">
    <property type="entry name" value="DNA_helicase_pif1-like_DEAD"/>
</dbReference>
<evidence type="ECO:0000313" key="2">
    <source>
        <dbReference type="EMBL" id="MSN96295.1"/>
    </source>
</evidence>
<dbReference type="SUPFAM" id="SSF52540">
    <property type="entry name" value="P-loop containing nucleoside triphosphate hydrolases"/>
    <property type="match status" value="2"/>
</dbReference>
<dbReference type="CDD" id="cd18809">
    <property type="entry name" value="SF1_C_RecD"/>
    <property type="match status" value="1"/>
</dbReference>
<comment type="caution">
    <text evidence="2">The sequence shown here is derived from an EMBL/GenBank/DDBJ whole genome shotgun (WGS) entry which is preliminary data.</text>
</comment>
<dbReference type="PANTHER" id="PTHR47642">
    <property type="entry name" value="ATP-DEPENDENT DNA HELICASE"/>
    <property type="match status" value="1"/>
</dbReference>
<dbReference type="InterPro" id="IPR051055">
    <property type="entry name" value="PIF1_helicase"/>
</dbReference>
<organism evidence="2 3">
    <name type="scientific">Campylobacter portucalensis</name>
    <dbReference type="NCBI Taxonomy" id="2608384"/>
    <lineage>
        <taxon>Bacteria</taxon>
        <taxon>Pseudomonadati</taxon>
        <taxon>Campylobacterota</taxon>
        <taxon>Epsilonproteobacteria</taxon>
        <taxon>Campylobacterales</taxon>
        <taxon>Campylobacteraceae</taxon>
        <taxon>Campylobacter</taxon>
    </lineage>
</organism>
<dbReference type="PANTHER" id="PTHR47642:SF5">
    <property type="entry name" value="ATP-DEPENDENT DNA HELICASE"/>
    <property type="match status" value="1"/>
</dbReference>
<protein>
    <submittedName>
        <fullName evidence="2">AAA family ATPase</fullName>
    </submittedName>
</protein>
<dbReference type="InterPro" id="IPR027417">
    <property type="entry name" value="P-loop_NTPase"/>
</dbReference>
<accession>A0A6L5WJU2</accession>
<proteinExistence type="predicted"/>
<dbReference type="GO" id="GO:0003678">
    <property type="term" value="F:DNA helicase activity"/>
    <property type="evidence" value="ECO:0007669"/>
    <property type="project" value="InterPro"/>
</dbReference>